<dbReference type="EMBL" id="PEKC01000020">
    <property type="protein sequence ID" value="PII36367.1"/>
    <property type="molecule type" value="Genomic_DNA"/>
</dbReference>
<dbReference type="SUPFAM" id="SSF56436">
    <property type="entry name" value="C-type lectin-like"/>
    <property type="match status" value="1"/>
</dbReference>
<gene>
    <name evidence="1" type="ORF">CTI11_07970</name>
</gene>
<comment type="caution">
    <text evidence="1">The sequence shown here is derived from an EMBL/GenBank/DDBJ whole genome shotgun (WGS) entry which is preliminary data.</text>
</comment>
<dbReference type="Gene3D" id="3.90.1580.10">
    <property type="entry name" value="paralog of FGE (formylglycine-generating enzyme)"/>
    <property type="match status" value="1"/>
</dbReference>
<reference evidence="1" key="1">
    <citation type="submission" date="2017-10" db="EMBL/GenBank/DDBJ databases">
        <title>Chryseobacterium sp. B5 is a hydrocarbonoclastic and plant growth promoting bacterium.</title>
        <authorList>
            <person name="Thijs S."/>
            <person name="Gkorezis P."/>
            <person name="Van Hamme J."/>
        </authorList>
    </citation>
    <scope>NUCLEOTIDE SEQUENCE</scope>
    <source>
        <strain evidence="1">B5</strain>
    </source>
</reference>
<accession>A0A2G7TBF2</accession>
<sequence length="292" mass="32359">MRTILELASPKSWQSTLPSRRAEICQAILEGLPRGFEFAKPFLSTELAEVGGTAWEVPCFYEAQYETTLTLVLGGDFTYGATAQRLDKLRDSIPAEDWSLIAPVVHAAQEPGPVHVPAFLMGRFPTFEWVIEEHVELCDGLERPDFSSEDGPFPAYVTQEEAQRFLAATGYRLPWDHEWEYVAKAGTERLYVCGDAVPQRDLSGDVCLTQFGDGQLNRAASNPRGMAALAVATFTRLQASPHEWRIRGGAAAFYPFQHPMQQAMLLTELQLPLANMPGQMAGLRLCLDVPAI</sequence>
<evidence type="ECO:0000313" key="1">
    <source>
        <dbReference type="EMBL" id="PII36367.1"/>
    </source>
</evidence>
<dbReference type="AlphaFoldDB" id="A0A2G7TBF2"/>
<organism evidence="1">
    <name type="scientific">Chryseobacterium sp. B5</name>
    <dbReference type="NCBI Taxonomy" id="2050562"/>
    <lineage>
        <taxon>Bacteria</taxon>
        <taxon>Pseudomonadati</taxon>
        <taxon>Bacteroidota</taxon>
        <taxon>Flavobacteriia</taxon>
        <taxon>Flavobacteriales</taxon>
        <taxon>Weeksellaceae</taxon>
        <taxon>Chryseobacterium group</taxon>
        <taxon>Chryseobacterium</taxon>
    </lineage>
</organism>
<dbReference type="InterPro" id="IPR016187">
    <property type="entry name" value="CTDL_fold"/>
</dbReference>
<dbReference type="InterPro" id="IPR042095">
    <property type="entry name" value="SUMF_sf"/>
</dbReference>
<evidence type="ECO:0008006" key="2">
    <source>
        <dbReference type="Google" id="ProtNLM"/>
    </source>
</evidence>
<proteinExistence type="predicted"/>
<name>A0A2G7TBF2_9FLAO</name>
<protein>
    <recommendedName>
        <fullName evidence="2">Sulfatase-modifying factor enzyme domain-containing protein</fullName>
    </recommendedName>
</protein>